<proteinExistence type="predicted"/>
<feature type="domain" description="4Fe4S-binding SPASM" evidence="1">
    <location>
        <begin position="243"/>
        <end position="277"/>
    </location>
</feature>
<dbReference type="Proteomes" id="UP000323142">
    <property type="component" value="Unassembled WGS sequence"/>
</dbReference>
<dbReference type="InterPro" id="IPR023885">
    <property type="entry name" value="4Fe4S-binding_SPASM_dom"/>
</dbReference>
<gene>
    <name evidence="2" type="ORF">F0L46_05075</name>
</gene>
<evidence type="ECO:0000313" key="2">
    <source>
        <dbReference type="EMBL" id="KAA2241173.1"/>
    </source>
</evidence>
<dbReference type="Gene3D" id="3.20.20.70">
    <property type="entry name" value="Aldolase class I"/>
    <property type="match status" value="1"/>
</dbReference>
<sequence>MESIYYVMCWACHRRCRHCYEDRFRPYVRNELAGVLAQAKANFPRVFDHLPERMTYLDRNDPAPDGSLPEKTSRIILSGGEALLDPVRQEVTYPVIEQLAARYAGRGGIKIIVQTTGDLLTERILDDLLSRGIYMISVASLDNFHVGLEGEAKQAAFKERLTRMFEAAGMHASGLAHTKRNWHEEDGPLYSFFGASPESWIGKIWPRGRGWLNDLSKATLDDNFCNRWSGGLGFLEHGFNGSEVSIEPDGAVYPCCIKTKRPLGNLVEESLVEILDSLKDEPAFQAINAGAPARMGLAHGWSEADFVERSKTLTPAGRPYQNLCIGCDAFHEDVLGPVLEGARARRFARRATLAPA</sequence>
<evidence type="ECO:0000259" key="1">
    <source>
        <dbReference type="Pfam" id="PF13186"/>
    </source>
</evidence>
<dbReference type="InterPro" id="IPR013785">
    <property type="entry name" value="Aldolase_TIM"/>
</dbReference>
<dbReference type="EMBL" id="VUOA01000009">
    <property type="protein sequence ID" value="KAA2241173.1"/>
    <property type="molecule type" value="Genomic_DNA"/>
</dbReference>
<evidence type="ECO:0000313" key="3">
    <source>
        <dbReference type="Proteomes" id="UP000323142"/>
    </source>
</evidence>
<dbReference type="CDD" id="cd21109">
    <property type="entry name" value="SPASM"/>
    <property type="match status" value="1"/>
</dbReference>
<dbReference type="AlphaFoldDB" id="A0A5B2VND7"/>
<dbReference type="CDD" id="cd01335">
    <property type="entry name" value="Radical_SAM"/>
    <property type="match status" value="1"/>
</dbReference>
<reference evidence="2 3" key="1">
    <citation type="submission" date="2019-09" db="EMBL/GenBank/DDBJ databases">
        <title>Salinarimonas rosea gen. nov., sp. nov., a new member of the a-2 subgroup of the Proteobacteria.</title>
        <authorList>
            <person name="Liu J."/>
        </authorList>
    </citation>
    <scope>NUCLEOTIDE SEQUENCE [LARGE SCALE GENOMIC DNA]</scope>
    <source>
        <strain evidence="2 3">BN140002</strain>
    </source>
</reference>
<dbReference type="Pfam" id="PF13186">
    <property type="entry name" value="SPASM"/>
    <property type="match status" value="1"/>
</dbReference>
<keyword evidence="3" id="KW-1185">Reference proteome</keyword>
<dbReference type="OrthoDB" id="6382128at2"/>
<comment type="caution">
    <text evidence="2">The sequence shown here is derived from an EMBL/GenBank/DDBJ whole genome shotgun (WGS) entry which is preliminary data.</text>
</comment>
<name>A0A5B2VND7_9HYPH</name>
<accession>A0A5B2VND7</accession>
<reference evidence="2 3" key="2">
    <citation type="submission" date="2019-09" db="EMBL/GenBank/DDBJ databases">
        <authorList>
            <person name="Jin C."/>
        </authorList>
    </citation>
    <scope>NUCLEOTIDE SEQUENCE [LARGE SCALE GENOMIC DNA]</scope>
    <source>
        <strain evidence="2 3">BN140002</strain>
    </source>
</reference>
<dbReference type="RefSeq" id="WP_149815954.1">
    <property type="nucleotide sequence ID" value="NZ_VUOA01000009.1"/>
</dbReference>
<protein>
    <submittedName>
        <fullName evidence="2">Radical SAM/SPASM domain-containing protein</fullName>
    </submittedName>
</protein>
<organism evidence="2 3">
    <name type="scientific">Salinarimonas soli</name>
    <dbReference type="NCBI Taxonomy" id="1638099"/>
    <lineage>
        <taxon>Bacteria</taxon>
        <taxon>Pseudomonadati</taxon>
        <taxon>Pseudomonadota</taxon>
        <taxon>Alphaproteobacteria</taxon>
        <taxon>Hyphomicrobiales</taxon>
        <taxon>Salinarimonadaceae</taxon>
        <taxon>Salinarimonas</taxon>
    </lineage>
</organism>